<sequence>MAYILSAVVLCVSLALWFYNLQTSGFDGDAAAMRNKVEEVFLESWRDYSQYGWGYDVYSPTSHHRHNMLGEERPMGWIIVDSLDTLMVMYNSSANYKDEFREHINAATEWIDRELNFDYDNSVSLFETTIRLLGGLLSAYHLSTELDLPQRYSNIYLDKAQDLGRRLAVALEVNKDGVPFQTVNLKHGITAMDGGGYTTTPTAEFTTLQMEFKYLAYLTDNSTLWQLSEKLYAPLYLNNNLMNQFNGLVPILTNSQNGRFSTATIRLGSMGDSFYEYLLKQYQLTGEEIYRQLYLVSLDGIAKHLLGRTTPSNLLFIGEREQGLNGPFSTKMDHLVCFIGGVLGMGATNGLHLEQARKASFWNSERESEWLLAKELTKTCYEMYHQVPTGLAPEIVVFNDGKARPGHDWWKSKKGDFWIKPNDAHNRQRPEAVESIMFLYQLSGNEMYREWGYEIFQNFIQNTCVDCDDPKSRKYVNLGDVTKPGSLGDNMETFWLSETLKYMYYLFNDNVDLTSMVFTTEAHIFPRLSHATLLKKGFETNWHKSKK</sequence>
<evidence type="ECO:0000256" key="12">
    <source>
        <dbReference type="PIRSR" id="PIRSR601382-3"/>
    </source>
</evidence>
<evidence type="ECO:0000256" key="9">
    <source>
        <dbReference type="ARBA" id="ARBA00048605"/>
    </source>
</evidence>
<evidence type="ECO:0000313" key="15">
    <source>
        <dbReference type="EMBL" id="KTB08053.1"/>
    </source>
</evidence>
<proteinExistence type="inferred from homology"/>
<reference evidence="15 16" key="1">
    <citation type="submission" date="2015-10" db="EMBL/GenBank/DDBJ databases">
        <title>Draft genomes sequences of Candida glabrata isolates 1A, 1B, 2A, 2B, 3A and 3B.</title>
        <authorList>
            <person name="Haavelsrud O.E."/>
            <person name="Gaustad P."/>
        </authorList>
    </citation>
    <scope>NUCLEOTIDE SEQUENCE [LARGE SCALE GENOMIC DNA]</scope>
    <source>
        <strain evidence="15">910700640</strain>
    </source>
</reference>
<dbReference type="GO" id="GO:0005975">
    <property type="term" value="P:carbohydrate metabolic process"/>
    <property type="evidence" value="ECO:0007669"/>
    <property type="project" value="InterPro"/>
</dbReference>
<evidence type="ECO:0000256" key="10">
    <source>
        <dbReference type="PIRSR" id="PIRSR601382-1"/>
    </source>
</evidence>
<comment type="catalytic activity">
    <reaction evidence="9">
        <text>N(4)-(alpha-D-Man-(1-&gt;2)-alpha-D-Man-(1-&gt;2)-alpha-D-Man-(1-&gt;3)-[alpha-D-Man-(1-&gt;2)-alpha-D-Man-(1-&gt;3)-[alpha-D-Man-(1-&gt;2)-alpha-D-Man-(1-&gt;6)]-alpha-D-Man-(1-&gt;6)]-beta-D-Man-(1-&gt;4)-beta-D-GlcNAc-(1-&gt;4)-beta-D-GlcNAc)-L-asparaginyl-[protein] (N-glucan mannose isomer 9A1,2,3B1,2,3) + 4 H2O = N(4)-(alpha-D-Man-(1-&gt;3)-[alpha-D-Man-(1-&gt;3)-[alpha-D-Man-(1-&gt;6)]-alpha-D-Man-(1-&gt;6)]-beta-D-Man-(1-&gt;4)-beta-D-GlcNAc-(1-&gt;4)-beta-D-GlcNAc)-L-asparaginyl-[protein] (N-glucan mannose isomer 5A1,2) + 4 beta-D-mannose</text>
        <dbReference type="Rhea" id="RHEA:56008"/>
        <dbReference type="Rhea" id="RHEA-COMP:14356"/>
        <dbReference type="Rhea" id="RHEA-COMP:14367"/>
        <dbReference type="ChEBI" id="CHEBI:15377"/>
        <dbReference type="ChEBI" id="CHEBI:28563"/>
        <dbReference type="ChEBI" id="CHEBI:59087"/>
        <dbReference type="ChEBI" id="CHEBI:139493"/>
        <dbReference type="EC" id="3.2.1.113"/>
    </reaction>
</comment>
<dbReference type="GO" id="GO:0005783">
    <property type="term" value="C:endoplasmic reticulum"/>
    <property type="evidence" value="ECO:0007669"/>
    <property type="project" value="EnsemblFungi"/>
</dbReference>
<dbReference type="GO" id="GO:0036503">
    <property type="term" value="P:ERAD pathway"/>
    <property type="evidence" value="ECO:0007669"/>
    <property type="project" value="EnsemblFungi"/>
</dbReference>
<dbReference type="VEuPathDB" id="FungiDB:GVI51_M00429"/>
<evidence type="ECO:0000256" key="3">
    <source>
        <dbReference type="ARBA" id="ARBA00007658"/>
    </source>
</evidence>
<evidence type="ECO:0000256" key="7">
    <source>
        <dbReference type="ARBA" id="ARBA00023157"/>
    </source>
</evidence>
<keyword evidence="5 13" id="KW-0378">Hydrolase</keyword>
<evidence type="ECO:0000256" key="5">
    <source>
        <dbReference type="ARBA" id="ARBA00022801"/>
    </source>
</evidence>
<comment type="catalytic activity">
    <reaction evidence="8">
        <text>N(4)-(alpha-D-Man-(1-&gt;2)-alpha-D-Man-(1-&gt;2)-alpha-D-Man-(1-&gt;3)-[alpha-D-Man-(1-&gt;3)-[alpha-D-Man-(1-&gt;2)-alpha-D-Man-(1-&gt;6)]-alpha-D-Man-(1-&gt;6)]-beta-D-Man-(1-&gt;4)-beta-D-GlcNAc-(1-&gt;4)-beta-D-GlcNAc)-L-asparaginyl-[protein] (N-glucan mannose isomer 8A1,2,3B1,3) + 3 H2O = N(4)-(alpha-D-Man-(1-&gt;3)-[alpha-D-Man-(1-&gt;3)-[alpha-D-Man-(1-&gt;6)]-alpha-D-Man-(1-&gt;6)]-beta-D-Man-(1-&gt;4)-beta-D-GlcNAc-(1-&gt;4)-beta-D-GlcNAc)-L-asparaginyl-[protein] (N-glucan mannose isomer 5A1,2) + 3 beta-D-mannose</text>
        <dbReference type="Rhea" id="RHEA:56028"/>
        <dbReference type="Rhea" id="RHEA-COMP:14358"/>
        <dbReference type="Rhea" id="RHEA-COMP:14367"/>
        <dbReference type="ChEBI" id="CHEBI:15377"/>
        <dbReference type="ChEBI" id="CHEBI:28563"/>
        <dbReference type="ChEBI" id="CHEBI:59087"/>
        <dbReference type="ChEBI" id="CHEBI:60628"/>
        <dbReference type="EC" id="3.2.1.113"/>
    </reaction>
</comment>
<dbReference type="VEuPathDB" id="FungiDB:GWK60_M00429"/>
<evidence type="ECO:0000256" key="6">
    <source>
        <dbReference type="ARBA" id="ARBA00022837"/>
    </source>
</evidence>
<keyword evidence="4 11" id="KW-0479">Metal-binding</keyword>
<keyword evidence="14" id="KW-0732">Signal</keyword>
<gene>
    <name evidence="15" type="ORF">AO440_003879</name>
</gene>
<feature type="active site" evidence="10">
    <location>
        <position position="272"/>
    </location>
</feature>
<evidence type="ECO:0000256" key="13">
    <source>
        <dbReference type="RuleBase" id="RU361193"/>
    </source>
</evidence>
<dbReference type="EC" id="3.2.1.-" evidence="13"/>
<feature type="active site" evidence="10">
    <location>
        <position position="431"/>
    </location>
</feature>
<evidence type="ECO:0000313" key="16">
    <source>
        <dbReference type="Proteomes" id="UP000054886"/>
    </source>
</evidence>
<dbReference type="PANTHER" id="PTHR11742">
    <property type="entry name" value="MANNOSYL-OLIGOSACCHARIDE ALPHA-1,2-MANNOSIDASE-RELATED"/>
    <property type="match status" value="1"/>
</dbReference>
<evidence type="ECO:0000256" key="1">
    <source>
        <dbReference type="ARBA" id="ARBA00001913"/>
    </source>
</evidence>
<feature type="active site" description="Proton donor" evidence="10">
    <location>
        <position position="394"/>
    </location>
</feature>
<comment type="similarity">
    <text evidence="3 13">Belongs to the glycosyl hydrolase 47 family.</text>
</comment>
<dbReference type="Pfam" id="PF01532">
    <property type="entry name" value="Glyco_hydro_47"/>
    <property type="match status" value="1"/>
</dbReference>
<dbReference type="InterPro" id="IPR036026">
    <property type="entry name" value="Seven-hairpin_glycosidases"/>
</dbReference>
<accession>A0A0W0CC64</accession>
<dbReference type="InterPro" id="IPR001382">
    <property type="entry name" value="Glyco_hydro_47"/>
</dbReference>
<dbReference type="GO" id="GO:0016020">
    <property type="term" value="C:membrane"/>
    <property type="evidence" value="ECO:0007669"/>
    <property type="project" value="InterPro"/>
</dbReference>
<dbReference type="InterPro" id="IPR050749">
    <property type="entry name" value="Glycosyl_Hydrolase_47"/>
</dbReference>
<dbReference type="InterPro" id="IPR012341">
    <property type="entry name" value="6hp_glycosidase-like_sf"/>
</dbReference>
<feature type="chain" id="PRO_5030019418" description="alpha-1,2-Mannosidase" evidence="14">
    <location>
        <begin position="26"/>
        <end position="547"/>
    </location>
</feature>
<feature type="binding site" evidence="11">
    <location>
        <position position="520"/>
    </location>
    <ligand>
        <name>Ca(2+)</name>
        <dbReference type="ChEBI" id="CHEBI:29108"/>
    </ligand>
</feature>
<feature type="disulfide bond" evidence="12">
    <location>
        <begin position="337"/>
        <end position="380"/>
    </location>
</feature>
<dbReference type="Gene3D" id="1.50.10.10">
    <property type="match status" value="1"/>
</dbReference>
<dbReference type="EMBL" id="LLZZ01000106">
    <property type="protein sequence ID" value="KTB08053.1"/>
    <property type="molecule type" value="Genomic_DNA"/>
</dbReference>
<dbReference type="SUPFAM" id="SSF48225">
    <property type="entry name" value="Seven-hairpin glycosidases"/>
    <property type="match status" value="1"/>
</dbReference>
<dbReference type="GO" id="GO:0005509">
    <property type="term" value="F:calcium ion binding"/>
    <property type="evidence" value="ECO:0007669"/>
    <property type="project" value="EnsemblFungi"/>
</dbReference>
<evidence type="ECO:0000256" key="14">
    <source>
        <dbReference type="SAM" id="SignalP"/>
    </source>
</evidence>
<evidence type="ECO:0000256" key="8">
    <source>
        <dbReference type="ARBA" id="ARBA00047669"/>
    </source>
</evidence>
<protein>
    <recommendedName>
        <fullName evidence="13">alpha-1,2-Mannosidase</fullName>
        <ecNumber evidence="13">3.2.1.-</ecNumber>
    </recommendedName>
</protein>
<keyword evidence="13" id="KW-0326">Glycosidase</keyword>
<comment type="caution">
    <text evidence="15">The sequence shown here is derived from an EMBL/GenBank/DDBJ whole genome shotgun (WGS) entry which is preliminary data.</text>
</comment>
<comment type="pathway">
    <text evidence="2">Protein modification; protein glycosylation.</text>
</comment>
<evidence type="ECO:0000256" key="11">
    <source>
        <dbReference type="PIRSR" id="PIRSR601382-2"/>
    </source>
</evidence>
<evidence type="ECO:0000256" key="2">
    <source>
        <dbReference type="ARBA" id="ARBA00004922"/>
    </source>
</evidence>
<dbReference type="AlphaFoldDB" id="A0A0W0CC64"/>
<feature type="active site" description="Proton donor" evidence="10">
    <location>
        <position position="127"/>
    </location>
</feature>
<dbReference type="VEuPathDB" id="FungiDB:CAGL0M00528g"/>
<dbReference type="GO" id="GO:0004571">
    <property type="term" value="F:mannosyl-oligosaccharide 1,2-alpha-mannosidase activity"/>
    <property type="evidence" value="ECO:0007669"/>
    <property type="project" value="UniProtKB-EC"/>
</dbReference>
<keyword evidence="7 12" id="KW-1015">Disulfide bond</keyword>
<dbReference type="VEuPathDB" id="FungiDB:B1J91_M00528g"/>
<comment type="cofactor">
    <cofactor evidence="1 11">
        <name>Ca(2+)</name>
        <dbReference type="ChEBI" id="CHEBI:29108"/>
    </cofactor>
</comment>
<evidence type="ECO:0000256" key="4">
    <source>
        <dbReference type="ARBA" id="ARBA00022723"/>
    </source>
</evidence>
<dbReference type="PhylomeDB" id="A0A0W0CC64"/>
<name>A0A0W0CC64_CANGB</name>
<dbReference type="PRINTS" id="PR00747">
    <property type="entry name" value="GLYHDRLASE47"/>
</dbReference>
<dbReference type="Proteomes" id="UP000054886">
    <property type="component" value="Unassembled WGS sequence"/>
</dbReference>
<dbReference type="PANTHER" id="PTHR11742:SF55">
    <property type="entry name" value="ENDOPLASMIC RETICULUM MANNOSYL-OLIGOSACCHARIDE 1,2-ALPHA-MANNOSIDASE"/>
    <property type="match status" value="1"/>
</dbReference>
<keyword evidence="6 11" id="KW-0106">Calcium</keyword>
<dbReference type="OMA" id="AAFKHSW"/>
<organism evidence="15 16">
    <name type="scientific">Candida glabrata</name>
    <name type="common">Yeast</name>
    <name type="synonym">Torulopsis glabrata</name>
    <dbReference type="NCBI Taxonomy" id="5478"/>
    <lineage>
        <taxon>Eukaryota</taxon>
        <taxon>Fungi</taxon>
        <taxon>Dikarya</taxon>
        <taxon>Ascomycota</taxon>
        <taxon>Saccharomycotina</taxon>
        <taxon>Saccharomycetes</taxon>
        <taxon>Saccharomycetales</taxon>
        <taxon>Saccharomycetaceae</taxon>
        <taxon>Nakaseomyces</taxon>
    </lineage>
</organism>
<feature type="signal peptide" evidence="14">
    <location>
        <begin position="1"/>
        <end position="25"/>
    </location>
</feature>